<name>A0A1F5BW20_9BACT</name>
<proteinExistence type="predicted"/>
<evidence type="ECO:0000256" key="1">
    <source>
        <dbReference type="SAM" id="Phobius"/>
    </source>
</evidence>
<gene>
    <name evidence="2" type="ORF">A2988_04975</name>
</gene>
<evidence type="ECO:0000313" key="3">
    <source>
        <dbReference type="Proteomes" id="UP000176650"/>
    </source>
</evidence>
<comment type="caution">
    <text evidence="2">The sequence shown here is derived from an EMBL/GenBank/DDBJ whole genome shotgun (WGS) entry which is preliminary data.</text>
</comment>
<keyword evidence="1" id="KW-0812">Transmembrane</keyword>
<reference evidence="2 3" key="1">
    <citation type="journal article" date="2016" name="Nat. Commun.">
        <title>Thousands of microbial genomes shed light on interconnected biogeochemical processes in an aquifer system.</title>
        <authorList>
            <person name="Anantharaman K."/>
            <person name="Brown C.T."/>
            <person name="Hug L.A."/>
            <person name="Sharon I."/>
            <person name="Castelle C.J."/>
            <person name="Probst A.J."/>
            <person name="Thomas B.C."/>
            <person name="Singh A."/>
            <person name="Wilkins M.J."/>
            <person name="Karaoz U."/>
            <person name="Brodie E.L."/>
            <person name="Williams K.H."/>
            <person name="Hubbard S.S."/>
            <person name="Banfield J.F."/>
        </authorList>
    </citation>
    <scope>NUCLEOTIDE SEQUENCE [LARGE SCALE GENOMIC DNA]</scope>
</reference>
<keyword evidence="1" id="KW-1133">Transmembrane helix</keyword>
<dbReference type="EMBL" id="MEYS01000001">
    <property type="protein sequence ID" value="OGD34814.1"/>
    <property type="molecule type" value="Genomic_DNA"/>
</dbReference>
<protein>
    <submittedName>
        <fullName evidence="2">Uncharacterized protein</fullName>
    </submittedName>
</protein>
<accession>A0A1F5BW20</accession>
<dbReference type="Proteomes" id="UP000176650">
    <property type="component" value="Unassembled WGS sequence"/>
</dbReference>
<feature type="transmembrane region" description="Helical" evidence="1">
    <location>
        <begin position="12"/>
        <end position="28"/>
    </location>
</feature>
<dbReference type="AlphaFoldDB" id="A0A1F5BW20"/>
<sequence>MLYYYENMRMKYILIVVILTIPVFVFLSDKRLPDRGIGTSEGYFQKKTSITVLGDENCKEKTQEALDLLREKSAGDYAAVMDTMGAIRCIQSGSLVFPWQSPPTFEVGEETLNSGSLWYASVLSHETCHIQQFFRKEQWQGAHAEEYCLHKQYDVLVSLGADQEILDYTKNIISSKWWEKSRAEMNY</sequence>
<keyword evidence="1" id="KW-0472">Membrane</keyword>
<organism evidence="2 3">
    <name type="scientific">Candidatus Azambacteria bacterium RIFCSPLOWO2_01_FULL_46_25</name>
    <dbReference type="NCBI Taxonomy" id="1797298"/>
    <lineage>
        <taxon>Bacteria</taxon>
        <taxon>Candidatus Azamiibacteriota</taxon>
    </lineage>
</organism>
<evidence type="ECO:0000313" key="2">
    <source>
        <dbReference type="EMBL" id="OGD34814.1"/>
    </source>
</evidence>